<dbReference type="Gene3D" id="3.40.1500.20">
    <property type="match status" value="1"/>
</dbReference>
<organism evidence="3">
    <name type="scientific">marine metagenome</name>
    <dbReference type="NCBI Taxonomy" id="408172"/>
    <lineage>
        <taxon>unclassified sequences</taxon>
        <taxon>metagenomes</taxon>
        <taxon>ecological metagenomes</taxon>
    </lineage>
</organism>
<sequence length="228" mass="26916">MDQEQRFQSILARTQTHMPLEAVELPSDLAEPKSVLKVLRARHYNWRAERFRKIFGMRFSVKLPPMEQLNTIFYPETDIDAPIFIFFCLVTRRKLIAHLNVNCPFSDVEYLARYVDPLVTILSQFQTFECKDRYPEWMKKYRNPCTIYGMFPQERLDDLTDCAFSYLDVYLQGVVSAGKIRDTNRLGEIRAFHAQFKEDIRTQDKAQGMIAKMIGSEKARRIFYEVTT</sequence>
<dbReference type="GO" id="GO:0050897">
    <property type="term" value="F:cobalt ion binding"/>
    <property type="evidence" value="ECO:0007669"/>
    <property type="project" value="InterPro"/>
</dbReference>
<dbReference type="PANTHER" id="PTHR34557">
    <property type="entry name" value="PHYTOCHROMOBILIN:FERREDOXIN OXIDOREDUCTASE, CHLOROPLASTIC"/>
    <property type="match status" value="1"/>
</dbReference>
<dbReference type="GO" id="GO:0010024">
    <property type="term" value="P:phytochromobilin biosynthetic process"/>
    <property type="evidence" value="ECO:0007669"/>
    <property type="project" value="InterPro"/>
</dbReference>
<proteinExistence type="inferred from homology"/>
<evidence type="ECO:0000313" key="3">
    <source>
        <dbReference type="EMBL" id="SVB04744.1"/>
    </source>
</evidence>
<name>A0A382ATP6_9ZZZZ</name>
<accession>A0A382ATP6</accession>
<evidence type="ECO:0000256" key="1">
    <source>
        <dbReference type="ARBA" id="ARBA00006908"/>
    </source>
</evidence>
<dbReference type="Pfam" id="PF05996">
    <property type="entry name" value="Fe_bilin_red"/>
    <property type="match status" value="1"/>
</dbReference>
<dbReference type="InterPro" id="IPR009249">
    <property type="entry name" value="Ferredoxin-dep_bilin_Rdtase"/>
</dbReference>
<dbReference type="PANTHER" id="PTHR34557:SF1">
    <property type="entry name" value="PHYTOCHROMOBILIN:FERREDOXIN OXIDOREDUCTASE, CHLOROPLASTIC"/>
    <property type="match status" value="1"/>
</dbReference>
<reference evidence="3" key="1">
    <citation type="submission" date="2018-05" db="EMBL/GenBank/DDBJ databases">
        <authorList>
            <person name="Lanie J.A."/>
            <person name="Ng W.-L."/>
            <person name="Kazmierczak K.M."/>
            <person name="Andrzejewski T.M."/>
            <person name="Davidsen T.M."/>
            <person name="Wayne K.J."/>
            <person name="Tettelin H."/>
            <person name="Glass J.I."/>
            <person name="Rusch D."/>
            <person name="Podicherti R."/>
            <person name="Tsui H.-C.T."/>
            <person name="Winkler M.E."/>
        </authorList>
    </citation>
    <scope>NUCLEOTIDE SEQUENCE</scope>
</reference>
<gene>
    <name evidence="3" type="ORF">METZ01_LOCUS157598</name>
</gene>
<comment type="similarity">
    <text evidence="1">Belongs to the HY2 family.</text>
</comment>
<protein>
    <submittedName>
        <fullName evidence="3">Uncharacterized protein</fullName>
    </submittedName>
</protein>
<dbReference type="AlphaFoldDB" id="A0A382ATP6"/>
<keyword evidence="2" id="KW-0560">Oxidoreductase</keyword>
<dbReference type="EMBL" id="UINC01026745">
    <property type="protein sequence ID" value="SVB04744.1"/>
    <property type="molecule type" value="Genomic_DNA"/>
</dbReference>
<dbReference type="GO" id="GO:0016636">
    <property type="term" value="F:oxidoreductase activity, acting on the CH-CH group of donors, iron-sulfur protein as acceptor"/>
    <property type="evidence" value="ECO:0007669"/>
    <property type="project" value="InterPro"/>
</dbReference>
<evidence type="ECO:0000256" key="2">
    <source>
        <dbReference type="ARBA" id="ARBA00023002"/>
    </source>
</evidence>